<dbReference type="GO" id="GO:0003743">
    <property type="term" value="F:translation initiation factor activity"/>
    <property type="evidence" value="ECO:0007669"/>
    <property type="project" value="UniProtKB-KW"/>
</dbReference>
<dbReference type="EMBL" id="CADCUY010000302">
    <property type="protein sequence ID" value="CAA9411992.1"/>
    <property type="molecule type" value="Genomic_DNA"/>
</dbReference>
<accession>A0A6J4PG86</accession>
<dbReference type="AlphaFoldDB" id="A0A6J4PG86"/>
<protein>
    <submittedName>
        <fullName evidence="2">Translation initiation factor 1</fullName>
    </submittedName>
</protein>
<evidence type="ECO:0000313" key="2">
    <source>
        <dbReference type="EMBL" id="CAA9411992.1"/>
    </source>
</evidence>
<proteinExistence type="predicted"/>
<name>A0A6J4PG86_9ACTN</name>
<feature type="region of interest" description="Disordered" evidence="1">
    <location>
        <begin position="1"/>
        <end position="73"/>
    </location>
</feature>
<reference evidence="2" key="1">
    <citation type="submission" date="2020-02" db="EMBL/GenBank/DDBJ databases">
        <authorList>
            <person name="Meier V. D."/>
        </authorList>
    </citation>
    <scope>NUCLEOTIDE SEQUENCE</scope>
    <source>
        <strain evidence="2">AVDCRST_MAG35</strain>
    </source>
</reference>
<evidence type="ECO:0000256" key="1">
    <source>
        <dbReference type="SAM" id="MobiDB-lite"/>
    </source>
</evidence>
<feature type="compositionally biased region" description="Basic and acidic residues" evidence="1">
    <location>
        <begin position="64"/>
        <end position="73"/>
    </location>
</feature>
<organism evidence="2">
    <name type="scientific">uncultured Quadrisphaera sp</name>
    <dbReference type="NCBI Taxonomy" id="904978"/>
    <lineage>
        <taxon>Bacteria</taxon>
        <taxon>Bacillati</taxon>
        <taxon>Actinomycetota</taxon>
        <taxon>Actinomycetes</taxon>
        <taxon>Kineosporiales</taxon>
        <taxon>Kineosporiaceae</taxon>
        <taxon>Quadrisphaera</taxon>
        <taxon>environmental samples</taxon>
    </lineage>
</organism>
<sequence length="73" mass="7999">GQEGRRHRDRGCGRRSPAERDVPGRALQRPQGPRAHLRQDAAALHPHPARGPRGGGAEPVRPLARPDRLPLQV</sequence>
<feature type="compositionally biased region" description="Basic and acidic residues" evidence="1">
    <location>
        <begin position="1"/>
        <end position="23"/>
    </location>
</feature>
<gene>
    <name evidence="2" type="ORF">AVDCRST_MAG35-1482</name>
</gene>
<keyword evidence="2" id="KW-0648">Protein biosynthesis</keyword>
<keyword evidence="2" id="KW-0396">Initiation factor</keyword>
<feature type="non-terminal residue" evidence="2">
    <location>
        <position position="1"/>
    </location>
</feature>
<feature type="non-terminal residue" evidence="2">
    <location>
        <position position="73"/>
    </location>
</feature>